<dbReference type="EMBL" id="RCYZ01000013">
    <property type="protein sequence ID" value="TPG59488.1"/>
    <property type="molecule type" value="Genomic_DNA"/>
</dbReference>
<dbReference type="AlphaFoldDB" id="A0A502GDA6"/>
<reference evidence="1 2" key="1">
    <citation type="journal article" date="2019" name="Environ. Microbiol.">
        <title>Species interactions and distinct microbial communities in high Arctic permafrost affected cryosols are associated with the CH4 and CO2 gas fluxes.</title>
        <authorList>
            <person name="Altshuler I."/>
            <person name="Hamel J."/>
            <person name="Turney S."/>
            <person name="Magnuson E."/>
            <person name="Levesque R."/>
            <person name="Greer C."/>
            <person name="Whyte L.G."/>
        </authorList>
    </citation>
    <scope>NUCLEOTIDE SEQUENCE [LARGE SCALE GENOMIC DNA]</scope>
    <source>
        <strain evidence="1 2">S9.2P</strain>
    </source>
</reference>
<sequence length="177" mass="19871">MPSAERSVPGPFRPPLSAPLISEQTHELLRYQLAQALVPLAAYCAAQEAREDLSDWQAERVAELRYALSTLRRYDGHVEDLLPRYRTALATAHQALADRRPALTDALQPDWEVIAARLLSRLARHEARPGPTPLAARLAAWLRQPHWRTRATQPPDHRQALAAITSSHLLPQGPERL</sequence>
<gene>
    <name evidence="1" type="ORF">EAH73_21490</name>
</gene>
<dbReference type="RefSeq" id="WP_140469504.1">
    <property type="nucleotide sequence ID" value="NZ_RCYZ01000013.1"/>
</dbReference>
<proteinExistence type="predicted"/>
<protein>
    <submittedName>
        <fullName evidence="1">Uncharacterized protein</fullName>
    </submittedName>
</protein>
<organism evidence="1 2">
    <name type="scientific">Hymenobacter nivis</name>
    <dbReference type="NCBI Taxonomy" id="1850093"/>
    <lineage>
        <taxon>Bacteria</taxon>
        <taxon>Pseudomonadati</taxon>
        <taxon>Bacteroidota</taxon>
        <taxon>Cytophagia</taxon>
        <taxon>Cytophagales</taxon>
        <taxon>Hymenobacteraceae</taxon>
        <taxon>Hymenobacter</taxon>
    </lineage>
</organism>
<dbReference type="Proteomes" id="UP000317646">
    <property type="component" value="Unassembled WGS sequence"/>
</dbReference>
<comment type="caution">
    <text evidence="1">The sequence shown here is derived from an EMBL/GenBank/DDBJ whole genome shotgun (WGS) entry which is preliminary data.</text>
</comment>
<keyword evidence="2" id="KW-1185">Reference proteome</keyword>
<name>A0A502GDA6_9BACT</name>
<accession>A0A502GDA6</accession>
<evidence type="ECO:0000313" key="1">
    <source>
        <dbReference type="EMBL" id="TPG59488.1"/>
    </source>
</evidence>
<evidence type="ECO:0000313" key="2">
    <source>
        <dbReference type="Proteomes" id="UP000317646"/>
    </source>
</evidence>